<reference evidence="6" key="1">
    <citation type="journal article" date="2019" name="Int. J. Syst. Evol. Microbiol.">
        <title>The Global Catalogue of Microorganisms (GCM) 10K type strain sequencing project: providing services to taxonomists for standard genome sequencing and annotation.</title>
        <authorList>
            <consortium name="The Broad Institute Genomics Platform"/>
            <consortium name="The Broad Institute Genome Sequencing Center for Infectious Disease"/>
            <person name="Wu L."/>
            <person name="Ma J."/>
        </authorList>
    </citation>
    <scope>NUCLEOTIDE SEQUENCE [LARGE SCALE GENOMIC DNA]</scope>
    <source>
        <strain evidence="6">NBRC 105830</strain>
    </source>
</reference>
<keyword evidence="2 5" id="KW-0012">Acyltransferase</keyword>
<protein>
    <submittedName>
        <fullName evidence="5">Acyltransferase</fullName>
    </submittedName>
</protein>
<feature type="region of interest" description="Disordered" evidence="3">
    <location>
        <begin position="244"/>
        <end position="263"/>
    </location>
</feature>
<evidence type="ECO:0000313" key="5">
    <source>
        <dbReference type="EMBL" id="GMA18702.1"/>
    </source>
</evidence>
<accession>A0ABQ6HK21</accession>
<proteinExistence type="predicted"/>
<comment type="caution">
    <text evidence="5">The sequence shown here is derived from an EMBL/GenBank/DDBJ whole genome shotgun (WGS) entry which is preliminary data.</text>
</comment>
<dbReference type="Pfam" id="PF01553">
    <property type="entry name" value="Acyltransferase"/>
    <property type="match status" value="1"/>
</dbReference>
<evidence type="ECO:0000256" key="2">
    <source>
        <dbReference type="ARBA" id="ARBA00023315"/>
    </source>
</evidence>
<name>A0ABQ6HK21_9MICO</name>
<dbReference type="InterPro" id="IPR002123">
    <property type="entry name" value="Plipid/glycerol_acylTrfase"/>
</dbReference>
<feature type="domain" description="Phospholipid/glycerol acyltransferase" evidence="4">
    <location>
        <begin position="56"/>
        <end position="170"/>
    </location>
</feature>
<dbReference type="PANTHER" id="PTHR10434:SF55">
    <property type="entry name" value="POSSIBLE ACYLTRANSFERASE"/>
    <property type="match status" value="1"/>
</dbReference>
<dbReference type="Proteomes" id="UP001157109">
    <property type="component" value="Unassembled WGS sequence"/>
</dbReference>
<gene>
    <name evidence="5" type="ORF">GCM10025862_07230</name>
</gene>
<dbReference type="SMART" id="SM00563">
    <property type="entry name" value="PlsC"/>
    <property type="match status" value="1"/>
</dbReference>
<evidence type="ECO:0000256" key="3">
    <source>
        <dbReference type="SAM" id="MobiDB-lite"/>
    </source>
</evidence>
<evidence type="ECO:0000259" key="4">
    <source>
        <dbReference type="SMART" id="SM00563"/>
    </source>
</evidence>
<evidence type="ECO:0000313" key="6">
    <source>
        <dbReference type="Proteomes" id="UP001157109"/>
    </source>
</evidence>
<keyword evidence="6" id="KW-1185">Reference proteome</keyword>
<dbReference type="PANTHER" id="PTHR10434">
    <property type="entry name" value="1-ACYL-SN-GLYCEROL-3-PHOSPHATE ACYLTRANSFERASE"/>
    <property type="match status" value="1"/>
</dbReference>
<sequence length="263" mass="28639">MQAKASVKDRAAKVVERLRAEPVYWPVVGLGRTMFAAQGLDFHVQGAENIPDEGPAVILMNHTSYLDYTYAGFAALPKRRLVRFMCKASVFDHKVAGPLMRAMGHIPVDRQAGAASFRAALAALKNGELVGVFPEATISLSFEPKAFKSGAVRMAQMTGAPVIIVAMWGAQRVWTKGYKKRLGRTNTPIYIAVSEPIHIERKANTDEASVQLQERMTQMVHALQAEYPPIPDAERHLVPARLGGAAPTRAEADAIDAARPELG</sequence>
<dbReference type="GO" id="GO:0016746">
    <property type="term" value="F:acyltransferase activity"/>
    <property type="evidence" value="ECO:0007669"/>
    <property type="project" value="UniProtKB-KW"/>
</dbReference>
<dbReference type="RefSeq" id="WP_241443320.1">
    <property type="nucleotide sequence ID" value="NZ_BSUJ01000001.1"/>
</dbReference>
<dbReference type="EMBL" id="BSUJ01000001">
    <property type="protein sequence ID" value="GMA18702.1"/>
    <property type="molecule type" value="Genomic_DNA"/>
</dbReference>
<evidence type="ECO:0000256" key="1">
    <source>
        <dbReference type="ARBA" id="ARBA00022679"/>
    </source>
</evidence>
<organism evidence="5 6">
    <name type="scientific">Arsenicicoccus piscis</name>
    <dbReference type="NCBI Taxonomy" id="673954"/>
    <lineage>
        <taxon>Bacteria</taxon>
        <taxon>Bacillati</taxon>
        <taxon>Actinomycetota</taxon>
        <taxon>Actinomycetes</taxon>
        <taxon>Micrococcales</taxon>
        <taxon>Intrasporangiaceae</taxon>
        <taxon>Arsenicicoccus</taxon>
    </lineage>
</organism>
<feature type="compositionally biased region" description="Basic and acidic residues" evidence="3">
    <location>
        <begin position="250"/>
        <end position="263"/>
    </location>
</feature>
<keyword evidence="1" id="KW-0808">Transferase</keyword>
<dbReference type="SUPFAM" id="SSF69593">
    <property type="entry name" value="Glycerol-3-phosphate (1)-acyltransferase"/>
    <property type="match status" value="1"/>
</dbReference>
<dbReference type="CDD" id="cd07989">
    <property type="entry name" value="LPLAT_AGPAT-like"/>
    <property type="match status" value="1"/>
</dbReference>